<gene>
    <name evidence="1" type="ORF">HPP92_012658</name>
</gene>
<accession>A0A835QW17</accession>
<comment type="caution">
    <text evidence="1">The sequence shown here is derived from an EMBL/GenBank/DDBJ whole genome shotgun (WGS) entry which is preliminary data.</text>
</comment>
<name>A0A835QW17_VANPL</name>
<dbReference type="EMBL" id="JADCNL010000006">
    <property type="protein sequence ID" value="KAG0475817.1"/>
    <property type="molecule type" value="Genomic_DNA"/>
</dbReference>
<dbReference type="Proteomes" id="UP000636800">
    <property type="component" value="Chromosome 6"/>
</dbReference>
<organism evidence="1 2">
    <name type="scientific">Vanilla planifolia</name>
    <name type="common">Vanilla</name>
    <dbReference type="NCBI Taxonomy" id="51239"/>
    <lineage>
        <taxon>Eukaryota</taxon>
        <taxon>Viridiplantae</taxon>
        <taxon>Streptophyta</taxon>
        <taxon>Embryophyta</taxon>
        <taxon>Tracheophyta</taxon>
        <taxon>Spermatophyta</taxon>
        <taxon>Magnoliopsida</taxon>
        <taxon>Liliopsida</taxon>
        <taxon>Asparagales</taxon>
        <taxon>Orchidaceae</taxon>
        <taxon>Vanilloideae</taxon>
        <taxon>Vanilleae</taxon>
        <taxon>Vanilla</taxon>
    </lineage>
</organism>
<dbReference type="PANTHER" id="PTHR37247">
    <property type="entry name" value="TRANSMEMBRANE PROTEIN"/>
    <property type="match status" value="1"/>
</dbReference>
<dbReference type="PANTHER" id="PTHR37247:SF1">
    <property type="entry name" value="TRANSMEMBRANE PROTEIN"/>
    <property type="match status" value="1"/>
</dbReference>
<evidence type="ECO:0000313" key="2">
    <source>
        <dbReference type="Proteomes" id="UP000636800"/>
    </source>
</evidence>
<proteinExistence type="predicted"/>
<protein>
    <submittedName>
        <fullName evidence="1">Uncharacterized protein</fullName>
    </submittedName>
</protein>
<dbReference type="AlphaFoldDB" id="A0A835QW17"/>
<evidence type="ECO:0000313" key="1">
    <source>
        <dbReference type="EMBL" id="KAG0475817.1"/>
    </source>
</evidence>
<reference evidence="1 2" key="1">
    <citation type="journal article" date="2020" name="Nat. Food">
        <title>A phased Vanilla planifolia genome enables genetic improvement of flavour and production.</title>
        <authorList>
            <person name="Hasing T."/>
            <person name="Tang H."/>
            <person name="Brym M."/>
            <person name="Khazi F."/>
            <person name="Huang T."/>
            <person name="Chambers A.H."/>
        </authorList>
    </citation>
    <scope>NUCLEOTIDE SEQUENCE [LARGE SCALE GENOMIC DNA]</scope>
    <source>
        <tissue evidence="1">Leaf</tissue>
    </source>
</reference>
<sequence>MMYAGVISSHHPGSILFGRHESLASAWRSNKSNCQINNRRVSDLFPSQLLARLPRTSFCYYSRVKVATTKRNYYRDSVSNDGFDQLPFWLIKDLLWNIKSLFLFLVEQPSQLKFIEWPSFESTHCSSFHWLLLTHASVTSWLLLSEKVHDNRVEGLLSH</sequence>
<keyword evidence="2" id="KW-1185">Reference proteome</keyword>